<comment type="caution">
    <text evidence="11">The sequence shown here is derived from an EMBL/GenBank/DDBJ whole genome shotgun (WGS) entry which is preliminary data.</text>
</comment>
<reference evidence="11 12" key="1">
    <citation type="journal article" date="2019" name="PLoS Biol.">
        <title>Sex chromosomes control vertical transmission of feminizing Wolbachia symbionts in an isopod.</title>
        <authorList>
            <person name="Becking T."/>
            <person name="Chebbi M.A."/>
            <person name="Giraud I."/>
            <person name="Moumen B."/>
            <person name="Laverre T."/>
            <person name="Caubet Y."/>
            <person name="Peccoud J."/>
            <person name="Gilbert C."/>
            <person name="Cordaux R."/>
        </authorList>
    </citation>
    <scope>NUCLEOTIDE SEQUENCE [LARGE SCALE GENOMIC DNA]</scope>
    <source>
        <strain evidence="11">ANa2</strain>
        <tissue evidence="11">Whole body excluding digestive tract and cuticle</tissue>
    </source>
</reference>
<dbReference type="OrthoDB" id="46868at2759"/>
<dbReference type="Proteomes" id="UP000326759">
    <property type="component" value="Unassembled WGS sequence"/>
</dbReference>
<evidence type="ECO:0000256" key="5">
    <source>
        <dbReference type="ARBA" id="ARBA00022892"/>
    </source>
</evidence>
<feature type="non-terminal residue" evidence="11">
    <location>
        <position position="214"/>
    </location>
</feature>
<feature type="domain" description="Sec20 C-terminal" evidence="10">
    <location>
        <begin position="146"/>
        <end position="214"/>
    </location>
</feature>
<evidence type="ECO:0000256" key="3">
    <source>
        <dbReference type="ARBA" id="ARBA00022692"/>
    </source>
</evidence>
<evidence type="ECO:0000256" key="2">
    <source>
        <dbReference type="ARBA" id="ARBA00022448"/>
    </source>
</evidence>
<evidence type="ECO:0000313" key="11">
    <source>
        <dbReference type="EMBL" id="KAB7498398.1"/>
    </source>
</evidence>
<dbReference type="GO" id="GO:0031201">
    <property type="term" value="C:SNARE complex"/>
    <property type="evidence" value="ECO:0007669"/>
    <property type="project" value="TreeGrafter"/>
</dbReference>
<dbReference type="PANTHER" id="PTHR12825:SF0">
    <property type="entry name" value="VESICLE TRANSPORT PROTEIN SEC20"/>
    <property type="match status" value="1"/>
</dbReference>
<protein>
    <submittedName>
        <fullName evidence="11">Vesicle transport protein SEC20</fullName>
    </submittedName>
</protein>
<name>A0A5N5SWW3_9CRUS</name>
<organism evidence="11 12">
    <name type="scientific">Armadillidium nasatum</name>
    <dbReference type="NCBI Taxonomy" id="96803"/>
    <lineage>
        <taxon>Eukaryota</taxon>
        <taxon>Metazoa</taxon>
        <taxon>Ecdysozoa</taxon>
        <taxon>Arthropoda</taxon>
        <taxon>Crustacea</taxon>
        <taxon>Multicrustacea</taxon>
        <taxon>Malacostraca</taxon>
        <taxon>Eumalacostraca</taxon>
        <taxon>Peracarida</taxon>
        <taxon>Isopoda</taxon>
        <taxon>Oniscidea</taxon>
        <taxon>Crinocheta</taxon>
        <taxon>Armadillidiidae</taxon>
        <taxon>Armadillidium</taxon>
    </lineage>
</organism>
<evidence type="ECO:0000256" key="8">
    <source>
        <dbReference type="ARBA" id="ARBA00023136"/>
    </source>
</evidence>
<keyword evidence="6" id="KW-1133">Transmembrane helix</keyword>
<proteinExistence type="inferred from homology"/>
<keyword evidence="12" id="KW-1185">Reference proteome</keyword>
<keyword evidence="2" id="KW-0813">Transport</keyword>
<dbReference type="AlphaFoldDB" id="A0A5N5SWW3"/>
<keyword evidence="5" id="KW-0931">ER-Golgi transport</keyword>
<dbReference type="InterPro" id="IPR056173">
    <property type="entry name" value="Sec20_C"/>
</dbReference>
<dbReference type="GO" id="GO:0006890">
    <property type="term" value="P:retrograde vesicle-mediated transport, Golgi to endoplasmic reticulum"/>
    <property type="evidence" value="ECO:0007669"/>
    <property type="project" value="InterPro"/>
</dbReference>
<dbReference type="GO" id="GO:0005484">
    <property type="term" value="F:SNAP receptor activity"/>
    <property type="evidence" value="ECO:0007669"/>
    <property type="project" value="InterPro"/>
</dbReference>
<dbReference type="GO" id="GO:0005789">
    <property type="term" value="C:endoplasmic reticulum membrane"/>
    <property type="evidence" value="ECO:0007669"/>
    <property type="project" value="UniProtKB-SubCell"/>
</dbReference>
<evidence type="ECO:0000256" key="4">
    <source>
        <dbReference type="ARBA" id="ARBA00022824"/>
    </source>
</evidence>
<evidence type="ECO:0000256" key="1">
    <source>
        <dbReference type="ARBA" id="ARBA00004163"/>
    </source>
</evidence>
<comment type="similarity">
    <text evidence="9">Belongs to the SEC20 family.</text>
</comment>
<evidence type="ECO:0000259" key="10">
    <source>
        <dbReference type="Pfam" id="PF03908"/>
    </source>
</evidence>
<sequence length="214" mass="24842">MSQSNENLRLKILKTDFVKLRVSVKELVQEIRLHTGSQSELDDISSLVRLKNSQLHKQIEELQKLYYELDQGEEKRLISKEIEEWKEQVCDDHHTFRNVLLAAQLAVTQRNKNELFGLDSEDSTKDSEGGTLKHREKMSREIMMKKSAELTDDLLMVTRMIKDNTEKSTRTLDKLVESSQMVTSTQEELKTMGSVIGQAKKILNKYGRRENTDK</sequence>
<evidence type="ECO:0000313" key="12">
    <source>
        <dbReference type="Proteomes" id="UP000326759"/>
    </source>
</evidence>
<gene>
    <name evidence="11" type="primary">BNIP1</name>
    <name evidence="11" type="ORF">Anas_03534</name>
</gene>
<dbReference type="EMBL" id="SEYY01019316">
    <property type="protein sequence ID" value="KAB7498398.1"/>
    <property type="molecule type" value="Genomic_DNA"/>
</dbReference>
<accession>A0A5N5SWW3</accession>
<dbReference type="Pfam" id="PF03908">
    <property type="entry name" value="Sec20"/>
    <property type="match status" value="1"/>
</dbReference>
<keyword evidence="8" id="KW-0472">Membrane</keyword>
<keyword evidence="7" id="KW-0175">Coiled coil</keyword>
<evidence type="ECO:0000256" key="7">
    <source>
        <dbReference type="ARBA" id="ARBA00023054"/>
    </source>
</evidence>
<evidence type="ECO:0000256" key="9">
    <source>
        <dbReference type="ARBA" id="ARBA00037934"/>
    </source>
</evidence>
<keyword evidence="3" id="KW-0812">Transmembrane</keyword>
<comment type="subcellular location">
    <subcellularLocation>
        <location evidence="1">Endoplasmic reticulum membrane</location>
        <topology evidence="1">Single-pass type IV membrane protein</topology>
    </subcellularLocation>
</comment>
<dbReference type="PANTHER" id="PTHR12825">
    <property type="entry name" value="BNIP1-RELATED"/>
    <property type="match status" value="1"/>
</dbReference>
<evidence type="ECO:0000256" key="6">
    <source>
        <dbReference type="ARBA" id="ARBA00022989"/>
    </source>
</evidence>
<dbReference type="InterPro" id="IPR005606">
    <property type="entry name" value="Sec20"/>
</dbReference>
<keyword evidence="4" id="KW-0256">Endoplasmic reticulum</keyword>